<accession>A0A449AQY3</accession>
<organism evidence="4 5">
    <name type="scientific">Mycoplasmopsis canis</name>
    <dbReference type="NCBI Taxonomy" id="29555"/>
    <lineage>
        <taxon>Bacteria</taxon>
        <taxon>Bacillati</taxon>
        <taxon>Mycoplasmatota</taxon>
        <taxon>Mycoplasmoidales</taxon>
        <taxon>Metamycoplasmataceae</taxon>
        <taxon>Mycoplasmopsis</taxon>
    </lineage>
</organism>
<dbReference type="NCBIfam" id="NF045841">
    <property type="entry name" value="Ig_SerProt_MIP"/>
    <property type="match status" value="1"/>
</dbReference>
<dbReference type="PROSITE" id="PS51257">
    <property type="entry name" value="PROKAR_LIPOPROTEIN"/>
    <property type="match status" value="1"/>
</dbReference>
<feature type="compositionally biased region" description="Low complexity" evidence="1">
    <location>
        <begin position="35"/>
        <end position="61"/>
    </location>
</feature>
<dbReference type="InterPro" id="IPR022382">
    <property type="entry name" value="Mycoplasma_peptidase_DUF31"/>
</dbReference>
<feature type="region of interest" description="Disordered" evidence="1">
    <location>
        <begin position="32"/>
        <end position="82"/>
    </location>
</feature>
<dbReference type="EMBL" id="LR215010">
    <property type="protein sequence ID" value="VEU68985.1"/>
    <property type="molecule type" value="Genomic_DNA"/>
</dbReference>
<sequence>MRKNTKKIWKSFGLLSLPFVLTTLSVSVSCDVKRSNNTNNNSTDNNNNNNNNNPSDNNSTNMQPKPKPIEKPSKDIVNGSDNPKINNNWSINEIETINLEDHVFNNFGLAQLSKNSRKITFWFTSNQEIDIKTLSNFYLIINKNEKVTLNSLRNEKGLFIGEFTLSKLESDNINIQLTYSKEDKKYNSNIVEKDFEFEMDELGEISANLVSFSKTTTDRLQIYPSELKLDDLQISVSGGNSSLFNYSIKSIDHFIEQKDQKVSDWLGAIGIIVEFENKNNPDSKIVRKFTFNGFRNNPKNGTPDHNFNIQLEPYEPLDQDYVIYSSLSHKDRFDIENITYLRALSNHLKFKGISPTDYHKDINLNSKKAILDFDKKAKEIGVDSYESSYLKGFTLPKFNDQGEFEGLSLSEGKEVDKAPVRSDSIGRNQWRYSGLARNLVNDHYKKIAKQTYSVEFTNPKDGHSYGTFGTMWILDFEKKEDGSYPTKWYFGTNLHVADAFRDDTIKVMITKIREDANFDKEFSTVNDDEDIERFYFDQPLIRQGLVKKVFQAKDFLNSKPSDYLTATQKGKYKNLEEYADFAVLEFDFNNINSSQIWALSNNPSRVIDNEYDDIMNKPSEFAKFITYNYANDEQNHIRFKTTSYLSDYSQIDRPMLKKESDKKEYLGDNLYALGYPASFEDYFLLNENGDPIPNDDRWGNRRETNSLWTNSNPEFYWHKNEYTKEYKDLGNYLSSQLGYRTFTNKPGVLDAFISATHTGDDFYQSGNDKLIAFGLNYLSKSYVPYGGSSGSSFRNQKNELVGIFHSGNGAARTGMFAAFRSEGFDYKGLYGPDYKLPEYDLIYGGGENQKNSYREALKKLYPNMKTNLFPQSLNTYPEEFKFKK</sequence>
<dbReference type="AlphaFoldDB" id="A0A449AQY3"/>
<feature type="signal peptide" evidence="2">
    <location>
        <begin position="1"/>
        <end position="25"/>
    </location>
</feature>
<dbReference type="Proteomes" id="UP000290495">
    <property type="component" value="Chromosome"/>
</dbReference>
<evidence type="ECO:0000313" key="5">
    <source>
        <dbReference type="Proteomes" id="UP000290495"/>
    </source>
</evidence>
<protein>
    <submittedName>
        <fullName evidence="4">Membrane-associated lipoprotein</fullName>
    </submittedName>
</protein>
<feature type="domain" description="DUF31" evidence="3">
    <location>
        <begin position="441"/>
        <end position="805"/>
    </location>
</feature>
<dbReference type="InterPro" id="IPR022381">
    <property type="entry name" value="Uncharacterised_MG067"/>
</dbReference>
<evidence type="ECO:0000313" key="4">
    <source>
        <dbReference type="EMBL" id="VEU68985.1"/>
    </source>
</evidence>
<dbReference type="PRINTS" id="PR00840">
    <property type="entry name" value="Y06768FAMILY"/>
</dbReference>
<evidence type="ECO:0000259" key="3">
    <source>
        <dbReference type="Pfam" id="PF01732"/>
    </source>
</evidence>
<dbReference type="Pfam" id="PF01732">
    <property type="entry name" value="Mycop_pep_DUF31"/>
    <property type="match status" value="1"/>
</dbReference>
<proteinExistence type="predicted"/>
<reference evidence="4 5" key="1">
    <citation type="submission" date="2019-01" db="EMBL/GenBank/DDBJ databases">
        <authorList>
            <consortium name="Pathogen Informatics"/>
        </authorList>
    </citation>
    <scope>NUCLEOTIDE SEQUENCE [LARGE SCALE GENOMIC DNA]</scope>
    <source>
        <strain evidence="4 5">NCTC10146</strain>
    </source>
</reference>
<dbReference type="NCBIfam" id="NF045842">
    <property type="entry name" value="MIP_near_MIB"/>
    <property type="match status" value="1"/>
</dbReference>
<feature type="chain" id="PRO_5019068355" evidence="2">
    <location>
        <begin position="26"/>
        <end position="884"/>
    </location>
</feature>
<dbReference type="RefSeq" id="WP_004794802.1">
    <property type="nucleotide sequence ID" value="NZ_LR215010.1"/>
</dbReference>
<gene>
    <name evidence="4" type="ORF">NCTC10146_00448</name>
</gene>
<evidence type="ECO:0000256" key="1">
    <source>
        <dbReference type="SAM" id="MobiDB-lite"/>
    </source>
</evidence>
<name>A0A449AQY3_9BACT</name>
<keyword evidence="4" id="KW-0449">Lipoprotein</keyword>
<keyword evidence="2" id="KW-0732">Signal</keyword>
<evidence type="ECO:0000256" key="2">
    <source>
        <dbReference type="SAM" id="SignalP"/>
    </source>
</evidence>